<protein>
    <submittedName>
        <fullName evidence="1">Uncharacterized protein</fullName>
    </submittedName>
</protein>
<comment type="caution">
    <text evidence="1">The sequence shown here is derived from an EMBL/GenBank/DDBJ whole genome shotgun (WGS) entry which is preliminary data.</text>
</comment>
<dbReference type="Proteomes" id="UP000327157">
    <property type="component" value="Chromosome 7"/>
</dbReference>
<dbReference type="EMBL" id="SMOL01000781">
    <property type="protein sequence ID" value="KAB2595905.1"/>
    <property type="molecule type" value="Genomic_DNA"/>
</dbReference>
<sequence length="85" mass="10253">MSSSFRLMVEQNAIAAEEMKCRHEERAKEIQEEMDDRNMEMNTMNYTPMSKAYFDRKMREIMSLWELFTSNYIPTMADEDDDYSI</sequence>
<proteinExistence type="predicted"/>
<reference evidence="1 2" key="1">
    <citation type="submission" date="2019-09" db="EMBL/GenBank/DDBJ databases">
        <authorList>
            <person name="Ou C."/>
        </authorList>
    </citation>
    <scope>NUCLEOTIDE SEQUENCE [LARGE SCALE GENOMIC DNA]</scope>
    <source>
        <strain evidence="1">S2</strain>
        <tissue evidence="1">Leaf</tissue>
    </source>
</reference>
<accession>A0A5N5EYV1</accession>
<evidence type="ECO:0000313" key="1">
    <source>
        <dbReference type="EMBL" id="KAB2595905.1"/>
    </source>
</evidence>
<reference evidence="2" key="2">
    <citation type="submission" date="2019-10" db="EMBL/GenBank/DDBJ databases">
        <title>A de novo genome assembly of a pear dwarfing rootstock.</title>
        <authorList>
            <person name="Wang F."/>
            <person name="Wang J."/>
            <person name="Li S."/>
            <person name="Zhang Y."/>
            <person name="Fang M."/>
            <person name="Ma L."/>
            <person name="Zhao Y."/>
            <person name="Jiang S."/>
        </authorList>
    </citation>
    <scope>NUCLEOTIDE SEQUENCE [LARGE SCALE GENOMIC DNA]</scope>
</reference>
<gene>
    <name evidence="1" type="ORF">D8674_031355</name>
</gene>
<reference evidence="1 2" key="3">
    <citation type="submission" date="2019-11" db="EMBL/GenBank/DDBJ databases">
        <title>A de novo genome assembly of a pear dwarfing rootstock.</title>
        <authorList>
            <person name="Wang F."/>
            <person name="Wang J."/>
            <person name="Li S."/>
            <person name="Zhang Y."/>
            <person name="Fang M."/>
            <person name="Ma L."/>
            <person name="Zhao Y."/>
            <person name="Jiang S."/>
        </authorList>
    </citation>
    <scope>NUCLEOTIDE SEQUENCE [LARGE SCALE GENOMIC DNA]</scope>
    <source>
        <strain evidence="1">S2</strain>
        <tissue evidence="1">Leaf</tissue>
    </source>
</reference>
<dbReference type="AlphaFoldDB" id="A0A5N5EYV1"/>
<keyword evidence="2" id="KW-1185">Reference proteome</keyword>
<name>A0A5N5EYV1_9ROSA</name>
<evidence type="ECO:0000313" key="2">
    <source>
        <dbReference type="Proteomes" id="UP000327157"/>
    </source>
</evidence>
<organism evidence="1 2">
    <name type="scientific">Pyrus ussuriensis x Pyrus communis</name>
    <dbReference type="NCBI Taxonomy" id="2448454"/>
    <lineage>
        <taxon>Eukaryota</taxon>
        <taxon>Viridiplantae</taxon>
        <taxon>Streptophyta</taxon>
        <taxon>Embryophyta</taxon>
        <taxon>Tracheophyta</taxon>
        <taxon>Spermatophyta</taxon>
        <taxon>Magnoliopsida</taxon>
        <taxon>eudicotyledons</taxon>
        <taxon>Gunneridae</taxon>
        <taxon>Pentapetalae</taxon>
        <taxon>rosids</taxon>
        <taxon>fabids</taxon>
        <taxon>Rosales</taxon>
        <taxon>Rosaceae</taxon>
        <taxon>Amygdaloideae</taxon>
        <taxon>Maleae</taxon>
        <taxon>Pyrus</taxon>
    </lineage>
</organism>